<evidence type="ECO:0000313" key="4">
    <source>
        <dbReference type="EMBL" id="MDB7083129.1"/>
    </source>
</evidence>
<protein>
    <submittedName>
        <fullName evidence="5">Biofilm operon icaADBC HTH-type negative transcriptional regulator IcaR</fullName>
    </submittedName>
    <submittedName>
        <fullName evidence="4">TetR/AcrR family transcriptional regulator</fullName>
    </submittedName>
</protein>
<reference evidence="5" key="1">
    <citation type="submission" date="2019-11" db="EMBL/GenBank/DDBJ databases">
        <authorList>
            <person name="Feng L."/>
        </authorList>
    </citation>
    <scope>NUCLEOTIDE SEQUENCE</scope>
    <source>
        <strain evidence="5">CramosumLFYP8</strain>
    </source>
</reference>
<dbReference type="SUPFAM" id="SSF46689">
    <property type="entry name" value="Homeodomain-like"/>
    <property type="match status" value="1"/>
</dbReference>
<accession>A0A6N2ZX74</accession>
<evidence type="ECO:0000259" key="3">
    <source>
        <dbReference type="PROSITE" id="PS50977"/>
    </source>
</evidence>
<dbReference type="InterPro" id="IPR001647">
    <property type="entry name" value="HTH_TetR"/>
</dbReference>
<evidence type="ECO:0000256" key="2">
    <source>
        <dbReference type="PROSITE-ProRule" id="PRU00335"/>
    </source>
</evidence>
<keyword evidence="1 2" id="KW-0238">DNA-binding</keyword>
<dbReference type="PRINTS" id="PR00455">
    <property type="entry name" value="HTHTETR"/>
</dbReference>
<feature type="domain" description="HTH tetR-type" evidence="3">
    <location>
        <begin position="2"/>
        <end position="62"/>
    </location>
</feature>
<dbReference type="InterPro" id="IPR009057">
    <property type="entry name" value="Homeodomain-like_sf"/>
</dbReference>
<dbReference type="Gene3D" id="1.10.357.10">
    <property type="entry name" value="Tetracycline Repressor, domain 2"/>
    <property type="match status" value="1"/>
</dbReference>
<proteinExistence type="predicted"/>
<dbReference type="EMBL" id="CACRTL010000019">
    <property type="protein sequence ID" value="VYT84255.1"/>
    <property type="molecule type" value="Genomic_DNA"/>
</dbReference>
<dbReference type="Proteomes" id="UP001211987">
    <property type="component" value="Unassembled WGS sequence"/>
</dbReference>
<gene>
    <name evidence="5" type="primary">icaR</name>
    <name evidence="5" type="ORF">CRLFYP8_02319</name>
    <name evidence="4" type="ORF">PM738_04880</name>
</gene>
<dbReference type="Pfam" id="PF00440">
    <property type="entry name" value="TetR_N"/>
    <property type="match status" value="1"/>
</dbReference>
<dbReference type="GeneID" id="64195677"/>
<evidence type="ECO:0000313" key="5">
    <source>
        <dbReference type="EMBL" id="VYT84255.1"/>
    </source>
</evidence>
<reference evidence="4" key="2">
    <citation type="submission" date="2023-01" db="EMBL/GenBank/DDBJ databases">
        <title>Human gut microbiome strain richness.</title>
        <authorList>
            <person name="Chen-Liaw A."/>
        </authorList>
    </citation>
    <scope>NUCLEOTIDE SEQUENCE</scope>
    <source>
        <strain evidence="4">1001217st2_G6_1001217B_191108</strain>
    </source>
</reference>
<dbReference type="PROSITE" id="PS50977">
    <property type="entry name" value="HTH_TETR_2"/>
    <property type="match status" value="1"/>
</dbReference>
<evidence type="ECO:0000256" key="1">
    <source>
        <dbReference type="ARBA" id="ARBA00023125"/>
    </source>
</evidence>
<dbReference type="EMBL" id="JAQLKE010000005">
    <property type="protein sequence ID" value="MDB7083129.1"/>
    <property type="molecule type" value="Genomic_DNA"/>
</dbReference>
<sequence>MISTKEKILLEALTLFSKNSYDAITVNQIAQIVGIKAPSLYKHYRSKQEIFDAIILKMTGISPKQDMNRFINMDELELINIGKNMFTYFLHDVVQSKFRKMLTIEQFKNKNLADQYIKQYFDYSLSYQQYIFSILTKQDILKKRRFLYYCPPFLWTNLFSYFTM</sequence>
<feature type="DNA-binding region" description="H-T-H motif" evidence="2">
    <location>
        <begin position="25"/>
        <end position="44"/>
    </location>
</feature>
<dbReference type="AlphaFoldDB" id="A0A6N2ZX74"/>
<organism evidence="5">
    <name type="scientific">Thomasclavelia ramosa</name>
    <dbReference type="NCBI Taxonomy" id="1547"/>
    <lineage>
        <taxon>Bacteria</taxon>
        <taxon>Bacillati</taxon>
        <taxon>Bacillota</taxon>
        <taxon>Erysipelotrichia</taxon>
        <taxon>Erysipelotrichales</taxon>
        <taxon>Coprobacillaceae</taxon>
        <taxon>Thomasclavelia</taxon>
    </lineage>
</organism>
<name>A0A6N2ZX74_9FIRM</name>
<dbReference type="GO" id="GO:0003677">
    <property type="term" value="F:DNA binding"/>
    <property type="evidence" value="ECO:0007669"/>
    <property type="project" value="UniProtKB-UniRule"/>
</dbReference>
<dbReference type="RefSeq" id="WP_008791684.1">
    <property type="nucleotide sequence ID" value="NZ_CACRTL010000019.1"/>
</dbReference>